<dbReference type="InterPro" id="IPR000711">
    <property type="entry name" value="ATPase_OSCP/dsu"/>
</dbReference>
<dbReference type="GO" id="GO:0016020">
    <property type="term" value="C:membrane"/>
    <property type="evidence" value="ECO:0007669"/>
    <property type="project" value="UniProtKB-SubCell"/>
</dbReference>
<evidence type="ECO:0000256" key="1">
    <source>
        <dbReference type="ARBA" id="ARBA00004370"/>
    </source>
</evidence>
<dbReference type="EnsemblPlants" id="OMERI02G31260.1">
    <property type="protein sequence ID" value="OMERI02G31260.1"/>
    <property type="gene ID" value="OMERI02G31260"/>
</dbReference>
<comment type="similarity">
    <text evidence="3">Belongs to the mTERF family.</text>
</comment>
<evidence type="ECO:0000313" key="12">
    <source>
        <dbReference type="EnsemblPlants" id="OMERI02G31260.1"/>
    </source>
</evidence>
<dbReference type="Gramene" id="OMERI02G31260.1">
    <property type="protein sequence ID" value="OMERI02G31260.1"/>
    <property type="gene ID" value="OMERI02G31260"/>
</dbReference>
<dbReference type="FunFam" id="1.25.70.10:FF:000001">
    <property type="entry name" value="Mitochondrial transcription termination factor-like"/>
    <property type="match status" value="1"/>
</dbReference>
<comment type="similarity">
    <text evidence="2">Belongs to the ATPase delta chain family.</text>
</comment>
<keyword evidence="9" id="KW-0472">Membrane</keyword>
<keyword evidence="7" id="KW-0809">Transit peptide</keyword>
<dbReference type="Pfam" id="PF00213">
    <property type="entry name" value="OSCP"/>
    <property type="match status" value="1"/>
</dbReference>
<dbReference type="SMART" id="SM00733">
    <property type="entry name" value="Mterf"/>
    <property type="match status" value="5"/>
</dbReference>
<keyword evidence="5" id="KW-0804">Transcription</keyword>
<keyword evidence="4" id="KW-0813">Transport</keyword>
<dbReference type="Gene3D" id="1.25.70.10">
    <property type="entry name" value="Transcription termination factor 3, mitochondrial"/>
    <property type="match status" value="1"/>
</dbReference>
<evidence type="ECO:0000256" key="8">
    <source>
        <dbReference type="ARBA" id="ARBA00023065"/>
    </source>
</evidence>
<evidence type="ECO:0000256" key="10">
    <source>
        <dbReference type="ARBA" id="ARBA00023310"/>
    </source>
</evidence>
<evidence type="ECO:0000256" key="7">
    <source>
        <dbReference type="ARBA" id="ARBA00022946"/>
    </source>
</evidence>
<dbReference type="HOGENOM" id="CLU_405129_0_0_1"/>
<organism evidence="12">
    <name type="scientific">Oryza meridionalis</name>
    <dbReference type="NCBI Taxonomy" id="40149"/>
    <lineage>
        <taxon>Eukaryota</taxon>
        <taxon>Viridiplantae</taxon>
        <taxon>Streptophyta</taxon>
        <taxon>Embryophyta</taxon>
        <taxon>Tracheophyta</taxon>
        <taxon>Spermatophyta</taxon>
        <taxon>Magnoliopsida</taxon>
        <taxon>Liliopsida</taxon>
        <taxon>Poales</taxon>
        <taxon>Poaceae</taxon>
        <taxon>BOP clade</taxon>
        <taxon>Oryzoideae</taxon>
        <taxon>Oryzeae</taxon>
        <taxon>Oryzinae</taxon>
        <taxon>Oryza</taxon>
    </lineage>
</organism>
<dbReference type="GO" id="GO:0003676">
    <property type="term" value="F:nucleic acid binding"/>
    <property type="evidence" value="ECO:0007669"/>
    <property type="project" value="InterPro"/>
</dbReference>
<dbReference type="GO" id="GO:0006353">
    <property type="term" value="P:DNA-templated transcription termination"/>
    <property type="evidence" value="ECO:0007669"/>
    <property type="project" value="UniProtKB-KW"/>
</dbReference>
<evidence type="ECO:0000256" key="6">
    <source>
        <dbReference type="ARBA" id="ARBA00022781"/>
    </source>
</evidence>
<dbReference type="InterPro" id="IPR026015">
    <property type="entry name" value="ATP_synth_OSCP/delta_N_sf"/>
</dbReference>
<dbReference type="NCBIfam" id="TIGR01145">
    <property type="entry name" value="ATP_synt_delta"/>
    <property type="match status" value="1"/>
</dbReference>
<keyword evidence="6" id="KW-0375">Hydrogen ion transport</keyword>
<accession>A0A0E0CRJ8</accession>
<sequence length="679" mass="73814">MQRLQKQLLPALRAAFPLPASHFSSCLLSASTASASASTATRSTTRFVDEDTLVAACGLTGAEALKASKRLQKVPSNLDAALTFLAFLADFRLSKDDIAAASSRYPRFLHLKVDETLTSQVARLRDIGLSTPEIGRLITIAPCILSNPRTISRLEFYLSFLGSYPRVHSALRNNSSLLRRNNIESEVKPNIAFLEQCGLTTCDIAKILMSGSRILIMQPEHVKEIVACADKFGMPRESSGFRYALMAVTGISPVRVSAKLDFLRMVIGCSDAQLHIAVSRFPLILTYSEVKLSRSLEFLKAEVGLEPQYIVLRPALLGYSIQKRLMPRYHVMKDGEVDVVAAVAVCLSSRLDQPTHNHPFLIRIIPTAGHTSPATPRARAPPPSDRETSRSRPSIPHPNPSLPLSPLSAAQASAKPSQAKPHSSSPPLRRAPLPDEMATLRLTSVTLRPAASPSSAAAPRSANFARAAARGFPSLRLAPPRRRGDLARRRAAADSAAEGYATALSEVASENGTLEATVSDLEKLEKIFAEEAIAEFFDNPTVPRDEKAQLIDEIAKSSELQAHVVNFLNVVVDNGRAGLMTQIVREFENAYNSLTGTEVATVTSVVQLESQDLAQIAQQVQNLTGAKNVRVKTRIDPELIAGFTIQYGRDGSSLIDMSVRKQIEEITSEFEMPAVTLDV</sequence>
<name>A0A0E0CRJ8_9ORYZ</name>
<evidence type="ECO:0000256" key="9">
    <source>
        <dbReference type="ARBA" id="ARBA00023136"/>
    </source>
</evidence>
<keyword evidence="13" id="KW-1185">Reference proteome</keyword>
<dbReference type="InterPro" id="IPR020781">
    <property type="entry name" value="ATPase_OSCP/d_CS"/>
</dbReference>
<keyword evidence="10" id="KW-0066">ATP synthesis</keyword>
<dbReference type="PROSITE" id="PS00389">
    <property type="entry name" value="ATPASE_DELTA"/>
    <property type="match status" value="1"/>
</dbReference>
<dbReference type="SUPFAM" id="SSF47928">
    <property type="entry name" value="N-terminal domain of the delta subunit of the F1F0-ATP synthase"/>
    <property type="match status" value="1"/>
</dbReference>
<keyword evidence="8" id="KW-0406">Ion transport</keyword>
<reference evidence="12" key="1">
    <citation type="submission" date="2015-04" db="UniProtKB">
        <authorList>
            <consortium name="EnsemblPlants"/>
        </authorList>
    </citation>
    <scope>IDENTIFICATION</scope>
</reference>
<proteinExistence type="inferred from homology"/>
<dbReference type="HAMAP" id="MF_01416">
    <property type="entry name" value="ATP_synth_delta_bact"/>
    <property type="match status" value="1"/>
</dbReference>
<dbReference type="Proteomes" id="UP000008021">
    <property type="component" value="Chromosome 2"/>
</dbReference>
<feature type="region of interest" description="Disordered" evidence="11">
    <location>
        <begin position="366"/>
        <end position="433"/>
    </location>
</feature>
<dbReference type="InterPro" id="IPR038538">
    <property type="entry name" value="MTERF_sf"/>
</dbReference>
<dbReference type="PRINTS" id="PR00125">
    <property type="entry name" value="ATPASEDELTA"/>
</dbReference>
<evidence type="ECO:0000256" key="4">
    <source>
        <dbReference type="ARBA" id="ARBA00022448"/>
    </source>
</evidence>
<comment type="subcellular location">
    <subcellularLocation>
        <location evidence="1">Membrane</location>
    </subcellularLocation>
</comment>
<evidence type="ECO:0000313" key="13">
    <source>
        <dbReference type="Proteomes" id="UP000008021"/>
    </source>
</evidence>
<dbReference type="STRING" id="40149.A0A0E0CRJ8"/>
<evidence type="ECO:0000256" key="2">
    <source>
        <dbReference type="ARBA" id="ARBA00007046"/>
    </source>
</evidence>
<evidence type="ECO:0008006" key="14">
    <source>
        <dbReference type="Google" id="ProtNLM"/>
    </source>
</evidence>
<dbReference type="Gene3D" id="1.10.520.20">
    <property type="entry name" value="N-terminal domain of the delta subunit of the F1F0-ATP synthase"/>
    <property type="match status" value="1"/>
</dbReference>
<dbReference type="Pfam" id="PF02536">
    <property type="entry name" value="mTERF"/>
    <property type="match status" value="2"/>
</dbReference>
<evidence type="ECO:0000256" key="3">
    <source>
        <dbReference type="ARBA" id="ARBA00007692"/>
    </source>
</evidence>
<dbReference type="GO" id="GO:0046933">
    <property type="term" value="F:proton-transporting ATP synthase activity, rotational mechanism"/>
    <property type="evidence" value="ECO:0007669"/>
    <property type="project" value="InterPro"/>
</dbReference>
<feature type="compositionally biased region" description="Low complexity" evidence="11">
    <location>
        <begin position="404"/>
        <end position="431"/>
    </location>
</feature>
<protein>
    <recommendedName>
        <fullName evidence="14">ATP synthase delta chain, chloroplastic</fullName>
    </recommendedName>
</protein>
<reference evidence="12" key="2">
    <citation type="submission" date="2018-05" db="EMBL/GenBank/DDBJ databases">
        <title>OmerRS3 (Oryza meridionalis Reference Sequence Version 3).</title>
        <authorList>
            <person name="Zhang J."/>
            <person name="Kudrna D."/>
            <person name="Lee S."/>
            <person name="Talag J."/>
            <person name="Welchert J."/>
            <person name="Wing R.A."/>
        </authorList>
    </citation>
    <scope>NUCLEOTIDE SEQUENCE [LARGE SCALE GENOMIC DNA]</scope>
    <source>
        <strain evidence="12">cv. OR44</strain>
    </source>
</reference>
<keyword evidence="5" id="KW-0806">Transcription termination</keyword>
<dbReference type="eggNOG" id="KOG1662">
    <property type="taxonomic scope" value="Eukaryota"/>
</dbReference>
<dbReference type="InterPro" id="IPR003690">
    <property type="entry name" value="MTERF"/>
</dbReference>
<evidence type="ECO:0000256" key="5">
    <source>
        <dbReference type="ARBA" id="ARBA00022472"/>
    </source>
</evidence>
<evidence type="ECO:0000256" key="11">
    <source>
        <dbReference type="SAM" id="MobiDB-lite"/>
    </source>
</evidence>
<keyword evidence="5" id="KW-0805">Transcription regulation</keyword>
<dbReference type="AlphaFoldDB" id="A0A0E0CRJ8"/>
<dbReference type="PANTHER" id="PTHR11910">
    <property type="entry name" value="ATP SYNTHASE DELTA CHAIN"/>
    <property type="match status" value="1"/>
</dbReference>